<dbReference type="KEGG" id="fam:OYT1_ch2436"/>
<dbReference type="GO" id="GO:0030527">
    <property type="term" value="F:structural constituent of chromatin"/>
    <property type="evidence" value="ECO:0007669"/>
    <property type="project" value="InterPro"/>
</dbReference>
<dbReference type="PRINTS" id="PR01727">
    <property type="entry name" value="DNABINDINGHU"/>
</dbReference>
<evidence type="ECO:0000256" key="1">
    <source>
        <dbReference type="ARBA" id="ARBA00010529"/>
    </source>
</evidence>
<dbReference type="STRING" id="1188319.OYT1_01429"/>
<dbReference type="SMART" id="SM00411">
    <property type="entry name" value="BHL"/>
    <property type="match status" value="1"/>
</dbReference>
<dbReference type="Proteomes" id="UP000033070">
    <property type="component" value="Chromosome"/>
</dbReference>
<proteinExistence type="inferred from homology"/>
<name>A0A2Z6GF17_9PROT</name>
<evidence type="ECO:0000256" key="3">
    <source>
        <dbReference type="RuleBase" id="RU003939"/>
    </source>
</evidence>
<accession>A0A2Z6GF17</accession>
<dbReference type="Pfam" id="PF00216">
    <property type="entry name" value="Bac_DNA_binding"/>
    <property type="match status" value="1"/>
</dbReference>
<comment type="similarity">
    <text evidence="1 3">Belongs to the bacterial histone-like protein family.</text>
</comment>
<evidence type="ECO:0000313" key="5">
    <source>
        <dbReference type="Proteomes" id="UP000033070"/>
    </source>
</evidence>
<sequence length="110" mass="12436">MDKKATTISQLNEILRYPMTRSELISALATRHPDLNHSDVSSCVITLLDSISEALSLGRRAEIRSFGTFEVNRHPPRKARNPKSGEVIFVPAKAVPHFRAGKELRERVDW</sequence>
<evidence type="ECO:0000313" key="4">
    <source>
        <dbReference type="EMBL" id="BBE51949.1"/>
    </source>
</evidence>
<dbReference type="InterPro" id="IPR000119">
    <property type="entry name" value="Hist_DNA-bd"/>
</dbReference>
<dbReference type="GO" id="GO:0003677">
    <property type="term" value="F:DNA binding"/>
    <property type="evidence" value="ECO:0007669"/>
    <property type="project" value="UniProtKB-KW"/>
</dbReference>
<dbReference type="PANTHER" id="PTHR33175">
    <property type="entry name" value="DNA-BINDING PROTEIN HU"/>
    <property type="match status" value="1"/>
</dbReference>
<dbReference type="Gene3D" id="4.10.520.10">
    <property type="entry name" value="IHF-like DNA-binding proteins"/>
    <property type="match status" value="1"/>
</dbReference>
<gene>
    <name evidence="4" type="ORF">OYT1_ch2436</name>
</gene>
<dbReference type="InterPro" id="IPR010992">
    <property type="entry name" value="IHF-like_DNA-bd_dom_sf"/>
</dbReference>
<dbReference type="AlphaFoldDB" id="A0A2Z6GF17"/>
<keyword evidence="5" id="KW-1185">Reference proteome</keyword>
<dbReference type="EMBL" id="AP018738">
    <property type="protein sequence ID" value="BBE51949.1"/>
    <property type="molecule type" value="Genomic_DNA"/>
</dbReference>
<protein>
    <submittedName>
        <fullName evidence="4">Integration host factor subunit beta</fullName>
    </submittedName>
</protein>
<dbReference type="NCBIfam" id="NF001222">
    <property type="entry name" value="PRK00199.1"/>
    <property type="match status" value="1"/>
</dbReference>
<dbReference type="GO" id="GO:0005829">
    <property type="term" value="C:cytosol"/>
    <property type="evidence" value="ECO:0007669"/>
    <property type="project" value="TreeGrafter"/>
</dbReference>
<organism evidence="4 5">
    <name type="scientific">Ferriphaselus amnicola</name>
    <dbReference type="NCBI Taxonomy" id="1188319"/>
    <lineage>
        <taxon>Bacteria</taxon>
        <taxon>Pseudomonadati</taxon>
        <taxon>Pseudomonadota</taxon>
        <taxon>Betaproteobacteria</taxon>
        <taxon>Nitrosomonadales</taxon>
        <taxon>Gallionellaceae</taxon>
        <taxon>Ferriphaselus</taxon>
    </lineage>
</organism>
<reference evidence="4 5" key="1">
    <citation type="submission" date="2018-06" db="EMBL/GenBank/DDBJ databases">
        <title>OYT1 Genome Sequencing.</title>
        <authorList>
            <person name="Kato S."/>
            <person name="Itoh T."/>
            <person name="Ohkuma M."/>
        </authorList>
    </citation>
    <scope>NUCLEOTIDE SEQUENCE [LARGE SCALE GENOMIC DNA]</scope>
    <source>
        <strain evidence="4 5">OYT1</strain>
    </source>
</reference>
<dbReference type="SUPFAM" id="SSF47729">
    <property type="entry name" value="IHF-like DNA-binding proteins"/>
    <property type="match status" value="1"/>
</dbReference>
<dbReference type="CDD" id="cd13836">
    <property type="entry name" value="IHF_B"/>
    <property type="match status" value="1"/>
</dbReference>
<keyword evidence="2" id="KW-0238">DNA-binding</keyword>
<evidence type="ECO:0000256" key="2">
    <source>
        <dbReference type="ARBA" id="ARBA00023125"/>
    </source>
</evidence>
<dbReference type="PANTHER" id="PTHR33175:SF5">
    <property type="entry name" value="INTEGRATION HOST FACTOR SUBUNIT BETA"/>
    <property type="match status" value="1"/>
</dbReference>